<evidence type="ECO:0000313" key="3">
    <source>
        <dbReference type="Proteomes" id="UP001500339"/>
    </source>
</evidence>
<feature type="domain" description="HD" evidence="1">
    <location>
        <begin position="47"/>
        <end position="163"/>
    </location>
</feature>
<reference evidence="2 3" key="1">
    <citation type="journal article" date="2019" name="Int. J. Syst. Evol. Microbiol.">
        <title>The Global Catalogue of Microorganisms (GCM) 10K type strain sequencing project: providing services to taxonomists for standard genome sequencing and annotation.</title>
        <authorList>
            <consortium name="The Broad Institute Genomics Platform"/>
            <consortium name="The Broad Institute Genome Sequencing Center for Infectious Disease"/>
            <person name="Wu L."/>
            <person name="Ma J."/>
        </authorList>
    </citation>
    <scope>NUCLEOTIDE SEQUENCE [LARGE SCALE GENOMIC DNA]</scope>
    <source>
        <strain evidence="2 3">JCM 1405</strain>
    </source>
</reference>
<gene>
    <name evidence="2" type="ORF">GCM10008905_33560</name>
</gene>
<sequence length="165" mass="19847">MNMYRVKQFFLYIFDNKMKKEDYIYLCRYLNKIEIDMFKRLSVKDQKHSIRVAISMEKICANYKDINKDRLIKISLLHDIGKVNCKLSIIDKCALVFLDSITKGGIAKYSNIKKIYIYYNHGEEGYNILKNMEYDKEFLNTIRNHHNRNIINEELNILRQCDEIN</sequence>
<dbReference type="RefSeq" id="WP_343771627.1">
    <property type="nucleotide sequence ID" value="NZ_BAAACF010000014.1"/>
</dbReference>
<dbReference type="InterPro" id="IPR003607">
    <property type="entry name" value="HD/PDEase_dom"/>
</dbReference>
<comment type="caution">
    <text evidence="2">The sequence shown here is derived from an EMBL/GenBank/DDBJ whole genome shotgun (WGS) entry which is preliminary data.</text>
</comment>
<organism evidence="2 3">
    <name type="scientific">Clostridium malenominatum</name>
    <dbReference type="NCBI Taxonomy" id="1539"/>
    <lineage>
        <taxon>Bacteria</taxon>
        <taxon>Bacillati</taxon>
        <taxon>Bacillota</taxon>
        <taxon>Clostridia</taxon>
        <taxon>Eubacteriales</taxon>
        <taxon>Clostridiaceae</taxon>
        <taxon>Clostridium</taxon>
    </lineage>
</organism>
<dbReference type="NCBIfam" id="TIGR00277">
    <property type="entry name" value="HDIG"/>
    <property type="match status" value="1"/>
</dbReference>
<proteinExistence type="predicted"/>
<dbReference type="InterPro" id="IPR006674">
    <property type="entry name" value="HD_domain"/>
</dbReference>
<dbReference type="Gene3D" id="1.10.3210.10">
    <property type="entry name" value="Hypothetical protein af1432"/>
    <property type="match status" value="1"/>
</dbReference>
<evidence type="ECO:0000313" key="2">
    <source>
        <dbReference type="EMBL" id="GAA0731360.1"/>
    </source>
</evidence>
<evidence type="ECO:0000259" key="1">
    <source>
        <dbReference type="Pfam" id="PF01966"/>
    </source>
</evidence>
<dbReference type="EMBL" id="BAAACF010000014">
    <property type="protein sequence ID" value="GAA0731360.1"/>
    <property type="molecule type" value="Genomic_DNA"/>
</dbReference>
<name>A0ABN1J8I1_9CLOT</name>
<dbReference type="SUPFAM" id="SSF109604">
    <property type="entry name" value="HD-domain/PDEase-like"/>
    <property type="match status" value="1"/>
</dbReference>
<dbReference type="Proteomes" id="UP001500339">
    <property type="component" value="Unassembled WGS sequence"/>
</dbReference>
<dbReference type="InterPro" id="IPR006675">
    <property type="entry name" value="HDIG_dom"/>
</dbReference>
<accession>A0ABN1J8I1</accession>
<protein>
    <submittedName>
        <fullName evidence="2">HD domain-containing protein</fullName>
    </submittedName>
</protein>
<keyword evidence="3" id="KW-1185">Reference proteome</keyword>
<dbReference type="Pfam" id="PF01966">
    <property type="entry name" value="HD"/>
    <property type="match status" value="1"/>
</dbReference>
<dbReference type="CDD" id="cd00077">
    <property type="entry name" value="HDc"/>
    <property type="match status" value="1"/>
</dbReference>